<evidence type="ECO:0000313" key="2">
    <source>
        <dbReference type="EMBL" id="KRG21002.1"/>
    </source>
</evidence>
<evidence type="ECO:0000256" key="1">
    <source>
        <dbReference type="SAM" id="Phobius"/>
    </source>
</evidence>
<dbReference type="STRING" id="295108.HT99x_01922"/>
<accession>A0A0Q9YU72</accession>
<protein>
    <submittedName>
        <fullName evidence="3">ABC transporter permease</fullName>
    </submittedName>
    <submittedName>
        <fullName evidence="2">ABC-2 family transporter protein</fullName>
    </submittedName>
</protein>
<feature type="transmembrane region" description="Helical" evidence="1">
    <location>
        <begin position="225"/>
        <end position="243"/>
    </location>
</feature>
<name>A0A0Q9YU72_9GAMM</name>
<evidence type="ECO:0000313" key="3">
    <source>
        <dbReference type="EMBL" id="MCS5710044.1"/>
    </source>
</evidence>
<feature type="transmembrane region" description="Helical" evidence="1">
    <location>
        <begin position="109"/>
        <end position="136"/>
    </location>
</feature>
<dbReference type="GO" id="GO:0140359">
    <property type="term" value="F:ABC-type transporter activity"/>
    <property type="evidence" value="ECO:0007669"/>
    <property type="project" value="InterPro"/>
</dbReference>
<dbReference type="Pfam" id="PF12679">
    <property type="entry name" value="ABC2_membrane_2"/>
    <property type="match status" value="1"/>
</dbReference>
<evidence type="ECO:0000313" key="4">
    <source>
        <dbReference type="Proteomes" id="UP000051497"/>
    </source>
</evidence>
<reference evidence="3" key="3">
    <citation type="submission" date="2021-06" db="EMBL/GenBank/DDBJ databases">
        <title>Genomic Description and Analysis of Intracellular Bacteria, Candidatus Berkiella cookevillensis and Candidatus Berkiella aquae.</title>
        <authorList>
            <person name="Kidane D.T."/>
            <person name="Mehari Y.T."/>
            <person name="Rice F.C."/>
            <person name="Arivett B.A."/>
            <person name="Farone A.L."/>
            <person name="Berk S.G."/>
            <person name="Farone M.B."/>
        </authorList>
    </citation>
    <scope>NUCLEOTIDE SEQUENCE</scope>
    <source>
        <strain evidence="3">HT99</strain>
    </source>
</reference>
<dbReference type="AlphaFoldDB" id="A0A0Q9YU72"/>
<proteinExistence type="predicted"/>
<sequence>MIFGIARLESYKLCRHPLAIVLTLLTMGLLWLFFYRLLVDYLSLMQHALIQGSRHESLSLNVIKPFFSWSIVVLALILPILTTSAFSTEFSQKTFQLWLTSQITPSQLLLGKWISLLGFTLIILFTMLLMISLLQFETNLDWGMIIGGCIATFTICAALISFGLFISCLFSSPLLAMGATFIGNIFWLLIEWLNPLSQTLFPVQSLSLLNHSYYLLHGYIQSQDLLFYLLFSAFWLALSSQFIKQKMKQVPQ</sequence>
<feature type="transmembrane region" description="Helical" evidence="1">
    <location>
        <begin position="18"/>
        <end position="38"/>
    </location>
</feature>
<dbReference type="Proteomes" id="UP000051497">
    <property type="component" value="Unassembled WGS sequence"/>
</dbReference>
<comment type="caution">
    <text evidence="2">The sequence shown here is derived from an EMBL/GenBank/DDBJ whole genome shotgun (WGS) entry which is preliminary data.</text>
</comment>
<feature type="transmembrane region" description="Helical" evidence="1">
    <location>
        <begin position="173"/>
        <end position="190"/>
    </location>
</feature>
<keyword evidence="1" id="KW-0472">Membrane</keyword>
<dbReference type="EMBL" id="LKAJ01000007">
    <property type="protein sequence ID" value="KRG21002.1"/>
    <property type="molecule type" value="Genomic_DNA"/>
</dbReference>
<dbReference type="GO" id="GO:0005886">
    <property type="term" value="C:plasma membrane"/>
    <property type="evidence" value="ECO:0007669"/>
    <property type="project" value="UniProtKB-SubCell"/>
</dbReference>
<reference evidence="3" key="2">
    <citation type="journal article" date="2016" name="Genome Announc.">
        <title>Draft Genome Sequences of Two Novel Amoeba-Resistant Intranuclear Bacteria, 'Candidatus Berkiella cookevillensis' and 'Candidatus Berkiella aquae'.</title>
        <authorList>
            <person name="Mehari Y.T."/>
            <person name="Arivett B.A."/>
            <person name="Farone A.L."/>
            <person name="Gunderson J.H."/>
            <person name="Farone M.B."/>
        </authorList>
    </citation>
    <scope>NUCLEOTIDE SEQUENCE</scope>
    <source>
        <strain evidence="3">HT99</strain>
    </source>
</reference>
<keyword evidence="4" id="KW-1185">Reference proteome</keyword>
<dbReference type="EMBL" id="LKAJ02000001">
    <property type="protein sequence ID" value="MCS5710044.1"/>
    <property type="molecule type" value="Genomic_DNA"/>
</dbReference>
<reference evidence="2" key="1">
    <citation type="submission" date="2015-09" db="EMBL/GenBank/DDBJ databases">
        <title>Draft Genome Sequences of Two Novel Amoeba-resistant Intranuclear Bacteria, Candidatus Berkiella cookevillensis and Candidatus Berkiella aquae.</title>
        <authorList>
            <person name="Mehari Y.T."/>
            <person name="Arivett B.A."/>
            <person name="Farone A.L."/>
            <person name="Gunderson J.H."/>
            <person name="Farone M.B."/>
        </authorList>
    </citation>
    <scope>NUCLEOTIDE SEQUENCE [LARGE SCALE GENOMIC DNA]</scope>
    <source>
        <strain evidence="2">HT99</strain>
    </source>
</reference>
<feature type="transmembrane region" description="Helical" evidence="1">
    <location>
        <begin position="142"/>
        <end position="166"/>
    </location>
</feature>
<feature type="transmembrane region" description="Helical" evidence="1">
    <location>
        <begin position="66"/>
        <end position="88"/>
    </location>
</feature>
<dbReference type="OrthoDB" id="9794512at2"/>
<gene>
    <name evidence="3" type="ORF">HT99x_001240</name>
    <name evidence="2" type="ORF">HT99x_01922</name>
</gene>
<keyword evidence="1" id="KW-1133">Transmembrane helix</keyword>
<organism evidence="2">
    <name type="scientific">Candidatus Berkiella aquae</name>
    <dbReference type="NCBI Taxonomy" id="295108"/>
    <lineage>
        <taxon>Bacteria</taxon>
        <taxon>Pseudomonadati</taxon>
        <taxon>Pseudomonadota</taxon>
        <taxon>Gammaproteobacteria</taxon>
        <taxon>Candidatus Berkiellales</taxon>
        <taxon>Candidatus Berkiellaceae</taxon>
        <taxon>Candidatus Berkiella</taxon>
    </lineage>
</organism>
<dbReference type="RefSeq" id="WP_075066544.1">
    <property type="nucleotide sequence ID" value="NZ_LKAJ02000001.1"/>
</dbReference>
<keyword evidence="1" id="KW-0812">Transmembrane</keyword>